<sequence>MKKKVVTIALVGLFLIALTGSVFAWPSELNGRPEAFHPGQVIGYFIWHDGSGIHIRTTTKGQSHIFSGAVHTNGRFVDVHGVRLENVDAYTVGHERHQMDFRFETAGGVDGIDFKVDGGEKVVFDLFIDGHKISPDVIYGGAGSWHPDHSRFEIIR</sequence>
<keyword evidence="1" id="KW-0732">Signal</keyword>
<organism evidence="2 3">
    <name type="scientific">Lucifera butyrica</name>
    <dbReference type="NCBI Taxonomy" id="1351585"/>
    <lineage>
        <taxon>Bacteria</taxon>
        <taxon>Bacillati</taxon>
        <taxon>Bacillota</taxon>
        <taxon>Negativicutes</taxon>
        <taxon>Veillonellales</taxon>
        <taxon>Veillonellaceae</taxon>
        <taxon>Lucifera</taxon>
    </lineage>
</organism>
<proteinExistence type="predicted"/>
<gene>
    <name evidence="2" type="ORF">LUCI_2445</name>
</gene>
<dbReference type="OrthoDB" id="1680329at2"/>
<dbReference type="AlphaFoldDB" id="A0A498R757"/>
<evidence type="ECO:0000313" key="2">
    <source>
        <dbReference type="EMBL" id="VBB07201.1"/>
    </source>
</evidence>
<name>A0A498R757_9FIRM</name>
<keyword evidence="3" id="KW-1185">Reference proteome</keyword>
<dbReference type="Proteomes" id="UP000277811">
    <property type="component" value="Unassembled WGS sequence"/>
</dbReference>
<evidence type="ECO:0000313" key="3">
    <source>
        <dbReference type="Proteomes" id="UP000277811"/>
    </source>
</evidence>
<protein>
    <submittedName>
        <fullName evidence="2">Uncharacterized protein</fullName>
    </submittedName>
</protein>
<accession>A0A498R757</accession>
<evidence type="ECO:0000256" key="1">
    <source>
        <dbReference type="SAM" id="SignalP"/>
    </source>
</evidence>
<dbReference type="RefSeq" id="WP_122628143.1">
    <property type="nucleotide sequence ID" value="NZ_UPPP01000072.1"/>
</dbReference>
<reference evidence="2 3" key="1">
    <citation type="submission" date="2018-06" db="EMBL/GenBank/DDBJ databases">
        <authorList>
            <person name="Strepis N."/>
        </authorList>
    </citation>
    <scope>NUCLEOTIDE SEQUENCE [LARGE SCALE GENOMIC DNA]</scope>
    <source>
        <strain evidence="2">LUCI</strain>
    </source>
</reference>
<feature type="chain" id="PRO_5019710828" evidence="1">
    <location>
        <begin position="25"/>
        <end position="156"/>
    </location>
</feature>
<dbReference type="EMBL" id="UPPP01000072">
    <property type="protein sequence ID" value="VBB07201.1"/>
    <property type="molecule type" value="Genomic_DNA"/>
</dbReference>
<feature type="signal peptide" evidence="1">
    <location>
        <begin position="1"/>
        <end position="24"/>
    </location>
</feature>